<keyword evidence="2" id="KW-1185">Reference proteome</keyword>
<accession>A0A177B6T8</accession>
<proteinExistence type="predicted"/>
<gene>
    <name evidence="1" type="ORF">A3Q56_02298</name>
</gene>
<evidence type="ECO:0000313" key="1">
    <source>
        <dbReference type="EMBL" id="OAF69955.1"/>
    </source>
</evidence>
<dbReference type="EMBL" id="LWCA01000207">
    <property type="protein sequence ID" value="OAF69955.1"/>
    <property type="molecule type" value="Genomic_DNA"/>
</dbReference>
<comment type="caution">
    <text evidence="1">The sequence shown here is derived from an EMBL/GenBank/DDBJ whole genome shotgun (WGS) entry which is preliminary data.</text>
</comment>
<dbReference type="AlphaFoldDB" id="A0A177B6T8"/>
<name>A0A177B6T8_9BILA</name>
<organism evidence="1 2">
    <name type="scientific">Intoshia linei</name>
    <dbReference type="NCBI Taxonomy" id="1819745"/>
    <lineage>
        <taxon>Eukaryota</taxon>
        <taxon>Metazoa</taxon>
        <taxon>Spiralia</taxon>
        <taxon>Lophotrochozoa</taxon>
        <taxon>Mesozoa</taxon>
        <taxon>Orthonectida</taxon>
        <taxon>Rhopaluridae</taxon>
        <taxon>Intoshia</taxon>
    </lineage>
</organism>
<sequence length="82" mass="9739">MGKRTFFNDEWTKKYGVVSQNDKALCIIYDCLQTLVRDLYVDKRHFQNSHQIIVSDEVIDRQLKINFDELNSTINLQVEEKS</sequence>
<protein>
    <submittedName>
        <fullName evidence="1">Uncharacterized protein</fullName>
    </submittedName>
</protein>
<dbReference type="Proteomes" id="UP000078046">
    <property type="component" value="Unassembled WGS sequence"/>
</dbReference>
<evidence type="ECO:0000313" key="2">
    <source>
        <dbReference type="Proteomes" id="UP000078046"/>
    </source>
</evidence>
<reference evidence="1 2" key="1">
    <citation type="submission" date="2016-04" db="EMBL/GenBank/DDBJ databases">
        <title>The genome of Intoshia linei affirms orthonectids as highly simplified spiralians.</title>
        <authorList>
            <person name="Mikhailov K.V."/>
            <person name="Slusarev G.S."/>
            <person name="Nikitin M.A."/>
            <person name="Logacheva M.D."/>
            <person name="Penin A."/>
            <person name="Aleoshin V."/>
            <person name="Panchin Y.V."/>
        </authorList>
    </citation>
    <scope>NUCLEOTIDE SEQUENCE [LARGE SCALE GENOMIC DNA]</scope>
    <source>
        <strain evidence="1">Intl2013</strain>
        <tissue evidence="1">Whole animal</tissue>
    </source>
</reference>